<organism evidence="1 2">
    <name type="scientific">Megasphaera massiliensis</name>
    <dbReference type="NCBI Taxonomy" id="1232428"/>
    <lineage>
        <taxon>Bacteria</taxon>
        <taxon>Bacillati</taxon>
        <taxon>Bacillota</taxon>
        <taxon>Negativicutes</taxon>
        <taxon>Veillonellales</taxon>
        <taxon>Veillonellaceae</taxon>
        <taxon>Megasphaera</taxon>
    </lineage>
</organism>
<sequence length="250" mass="28610">MNQTLSGIVRAVEKGVGEDCRHYDEESNTVTKNASPRVRVDNINTNLVNLFATSEAVETMIFKRACWQGVLVIDFVNKIIFLICTKSALDSVRKKKDRSNPHYIQTLVNNLNSDAISTYEQGSLFDFGLEDPYAFRKNTYEEDFIKILKRNPTFFQGYRCWLAVYKSANYMITNIDAMLLDKNGHTLECLSLLEYLKPDFSELTLESKDKPVKDGHDLVSIKPGVIGELSSEPDKKVEIYPREMEEDRKA</sequence>
<comment type="caution">
    <text evidence="1">The sequence shown here is derived from an EMBL/GenBank/DDBJ whole genome shotgun (WGS) entry which is preliminary data.</text>
</comment>
<reference evidence="1 2" key="1">
    <citation type="submission" date="2022-06" db="EMBL/GenBank/DDBJ databases">
        <title>Isolation of gut microbiota from human fecal samples.</title>
        <authorList>
            <person name="Pamer E.G."/>
            <person name="Barat B."/>
            <person name="Waligurski E."/>
            <person name="Medina S."/>
            <person name="Paddock L."/>
            <person name="Mostad J."/>
        </authorList>
    </citation>
    <scope>NUCLEOTIDE SEQUENCE [LARGE SCALE GENOMIC DNA]</scope>
    <source>
        <strain evidence="1 2">DFI.1.1</strain>
    </source>
</reference>
<dbReference type="EMBL" id="JANGEW010000009">
    <property type="protein sequence ID" value="MCQ5342551.1"/>
    <property type="molecule type" value="Genomic_DNA"/>
</dbReference>
<dbReference type="InterPro" id="IPR046028">
    <property type="entry name" value="DUF5986"/>
</dbReference>
<dbReference type="RefSeq" id="WP_172981008.1">
    <property type="nucleotide sequence ID" value="NZ_JAJCIO010000007.1"/>
</dbReference>
<accession>A0ABT1SRR1</accession>
<evidence type="ECO:0000313" key="1">
    <source>
        <dbReference type="EMBL" id="MCQ5342551.1"/>
    </source>
</evidence>
<keyword evidence="2" id="KW-1185">Reference proteome</keyword>
<proteinExistence type="predicted"/>
<dbReference type="Pfam" id="PF19448">
    <property type="entry name" value="DUF5986"/>
    <property type="match status" value="1"/>
</dbReference>
<name>A0ABT1SRR1_9FIRM</name>
<protein>
    <submittedName>
        <fullName evidence="1">DUF5986 family protein</fullName>
    </submittedName>
</protein>
<evidence type="ECO:0000313" key="2">
    <source>
        <dbReference type="Proteomes" id="UP001206692"/>
    </source>
</evidence>
<dbReference type="Proteomes" id="UP001206692">
    <property type="component" value="Unassembled WGS sequence"/>
</dbReference>
<gene>
    <name evidence="1" type="ORF">NE675_05835</name>
</gene>